<keyword evidence="2" id="KW-1133">Transmembrane helix</keyword>
<evidence type="ECO:0000313" key="5">
    <source>
        <dbReference type="Proteomes" id="UP001596055"/>
    </source>
</evidence>
<dbReference type="RefSeq" id="WP_248158818.1">
    <property type="nucleotide sequence ID" value="NZ_JAKZAJ010000004.1"/>
</dbReference>
<dbReference type="NCBIfam" id="TIGR03177">
    <property type="entry name" value="pilus_cpaB"/>
    <property type="match status" value="1"/>
</dbReference>
<feature type="transmembrane region" description="Helical" evidence="2">
    <location>
        <begin position="7"/>
        <end position="28"/>
    </location>
</feature>
<sequence>MNKRILYTAPAIVIALLALAMAIAGLWLTQAPAESKRAEDSQPTEPASPRFEYLVAKSAVTPGTPITRDAFMTVASESPVPEAIAASSAPFGEPVKTAVSAGQILRASHLRSDSVLDKLIEPGFQAMAVPVDDLSGVGGLLRPGDRVDVVAAFRRSDEDTPAAVRLLRNVLVVAVHGVPHVGEPIEGNDQKRNKTVVLSVPTDRVSQLLLASSEGQVRLVASGDENREPEKVAESPSKDRATYLDDLFPKPPRPAPRHTPVRQVRTQVEVYEGAESRNVYVR</sequence>
<evidence type="ECO:0000256" key="1">
    <source>
        <dbReference type="SAM" id="MobiDB-lite"/>
    </source>
</evidence>
<dbReference type="Pfam" id="PF16976">
    <property type="entry name" value="RcpC"/>
    <property type="match status" value="1"/>
</dbReference>
<gene>
    <name evidence="4" type="primary">cpaB</name>
    <name evidence="4" type="ORF">ACFPQA_16270</name>
</gene>
<dbReference type="Proteomes" id="UP001596055">
    <property type="component" value="Unassembled WGS sequence"/>
</dbReference>
<protein>
    <submittedName>
        <fullName evidence="4">Flp pilus assembly protein CpaB</fullName>
    </submittedName>
</protein>
<accession>A0ABW0RUI8</accession>
<keyword evidence="2" id="KW-0812">Transmembrane</keyword>
<dbReference type="InterPro" id="IPR031571">
    <property type="entry name" value="RcpC_dom"/>
</dbReference>
<feature type="region of interest" description="Disordered" evidence="1">
    <location>
        <begin position="221"/>
        <end position="269"/>
    </location>
</feature>
<evidence type="ECO:0000313" key="4">
    <source>
        <dbReference type="EMBL" id="MFC5546622.1"/>
    </source>
</evidence>
<reference evidence="5" key="1">
    <citation type="journal article" date="2019" name="Int. J. Syst. Evol. Microbiol.">
        <title>The Global Catalogue of Microorganisms (GCM) 10K type strain sequencing project: providing services to taxonomists for standard genome sequencing and annotation.</title>
        <authorList>
            <consortium name="The Broad Institute Genomics Platform"/>
            <consortium name="The Broad Institute Genome Sequencing Center for Infectious Disease"/>
            <person name="Wu L."/>
            <person name="Ma J."/>
        </authorList>
    </citation>
    <scope>NUCLEOTIDE SEQUENCE [LARGE SCALE GENOMIC DNA]</scope>
    <source>
        <strain evidence="5">CGMCC 4.1799</strain>
    </source>
</reference>
<comment type="caution">
    <text evidence="4">The sequence shown here is derived from an EMBL/GenBank/DDBJ whole genome shotgun (WGS) entry which is preliminary data.</text>
</comment>
<name>A0ABW0RUI8_9GAMM</name>
<evidence type="ECO:0000256" key="2">
    <source>
        <dbReference type="SAM" id="Phobius"/>
    </source>
</evidence>
<feature type="compositionally biased region" description="Basic and acidic residues" evidence="1">
    <location>
        <begin position="224"/>
        <end position="243"/>
    </location>
</feature>
<keyword evidence="2" id="KW-0472">Membrane</keyword>
<dbReference type="EMBL" id="JBHSNL010000006">
    <property type="protein sequence ID" value="MFC5546622.1"/>
    <property type="molecule type" value="Genomic_DNA"/>
</dbReference>
<proteinExistence type="predicted"/>
<feature type="domain" description="Flp pilus assembly protein RcpC/CpaB" evidence="3">
    <location>
        <begin position="116"/>
        <end position="220"/>
    </location>
</feature>
<evidence type="ECO:0000259" key="3">
    <source>
        <dbReference type="Pfam" id="PF16976"/>
    </source>
</evidence>
<organism evidence="4 5">
    <name type="scientific">Marinobacter koreensis</name>
    <dbReference type="NCBI Taxonomy" id="335974"/>
    <lineage>
        <taxon>Bacteria</taxon>
        <taxon>Pseudomonadati</taxon>
        <taxon>Pseudomonadota</taxon>
        <taxon>Gammaproteobacteria</taxon>
        <taxon>Pseudomonadales</taxon>
        <taxon>Marinobacteraceae</taxon>
        <taxon>Marinobacter</taxon>
    </lineage>
</organism>
<keyword evidence="5" id="KW-1185">Reference proteome</keyword>
<dbReference type="InterPro" id="IPR017592">
    <property type="entry name" value="Pilus_assmbl_Flp-typ_CpaB"/>
</dbReference>